<sequence length="454" mass="51281">MSLPTPPPSYGSAHSPVPSAVHHKASQFQHSIAQKKDDSTAHSPTESNSTNFNPRKRGFSTSDSLRYLENRPAKRSCPDLQITIPARPSLVRVDSGFCSASPVSPPSPTKFVPLPPPSPKFWIRPVIKPSNSAIPLSQIRSRSPQDEELYQAIRGSYALPDVTILSLAIDICQRFSTLDQKLWEWYHRELKPQLGPEHQGIFNVDAKWILVHTTRPVINNWLIDGLYNYEEREWVSFGCQEMESWLGPSVRTAPFFRSLILTLWRTHRAHRSFHKLQVWEKEEADIISQTCIPTFTHHVAHVRTWISQAVAENCQLPVSEMMPDLSVYIDEIVATCTKRPPLATYETRSNGLLALTKIANAVADAEGEVGDMVRNTLLPSIDMVEGMLCIVKCMSPQERAWVREGNFGMSYFHDLIGLLEKTKNMGGCKAFEGLWSVVKHIEGSRELVRRPVRP</sequence>
<dbReference type="EMBL" id="CP042195">
    <property type="protein sequence ID" value="QDS74243.1"/>
    <property type="molecule type" value="Genomic_DNA"/>
</dbReference>
<protein>
    <submittedName>
        <fullName evidence="2">Uncharacterized protein</fullName>
    </submittedName>
</protein>
<reference evidence="2 3" key="1">
    <citation type="submission" date="2019-07" db="EMBL/GenBank/DDBJ databases">
        <title>Finished genome of Venturia effusa.</title>
        <authorList>
            <person name="Young C.A."/>
            <person name="Cox M.P."/>
            <person name="Ganley A.R.D."/>
            <person name="David W.J."/>
        </authorList>
    </citation>
    <scope>NUCLEOTIDE SEQUENCE [LARGE SCALE GENOMIC DNA]</scope>
    <source>
        <strain evidence="3">albino</strain>
    </source>
</reference>
<keyword evidence="3" id="KW-1185">Reference proteome</keyword>
<proteinExistence type="predicted"/>
<dbReference type="Proteomes" id="UP000316270">
    <property type="component" value="Chromosome 11"/>
</dbReference>
<accession>A0A517LF26</accession>
<evidence type="ECO:0000313" key="3">
    <source>
        <dbReference type="Proteomes" id="UP000316270"/>
    </source>
</evidence>
<evidence type="ECO:0000256" key="1">
    <source>
        <dbReference type="SAM" id="MobiDB-lite"/>
    </source>
</evidence>
<evidence type="ECO:0000313" key="2">
    <source>
        <dbReference type="EMBL" id="QDS74243.1"/>
    </source>
</evidence>
<dbReference type="AlphaFoldDB" id="A0A517LF26"/>
<feature type="region of interest" description="Disordered" evidence="1">
    <location>
        <begin position="1"/>
        <end position="63"/>
    </location>
</feature>
<name>A0A517LF26_9PEZI</name>
<feature type="compositionally biased region" description="Polar residues" evidence="1">
    <location>
        <begin position="41"/>
        <end position="63"/>
    </location>
</feature>
<dbReference type="OrthoDB" id="3846099at2759"/>
<gene>
    <name evidence="2" type="ORF">FKW77_002883</name>
</gene>
<organism evidence="2 3">
    <name type="scientific">Venturia effusa</name>
    <dbReference type="NCBI Taxonomy" id="50376"/>
    <lineage>
        <taxon>Eukaryota</taxon>
        <taxon>Fungi</taxon>
        <taxon>Dikarya</taxon>
        <taxon>Ascomycota</taxon>
        <taxon>Pezizomycotina</taxon>
        <taxon>Dothideomycetes</taxon>
        <taxon>Pleosporomycetidae</taxon>
        <taxon>Venturiales</taxon>
        <taxon>Venturiaceae</taxon>
        <taxon>Venturia</taxon>
    </lineage>
</organism>